<comment type="caution">
    <text evidence="1">The sequence shown here is derived from an EMBL/GenBank/DDBJ whole genome shotgun (WGS) entry which is preliminary data.</text>
</comment>
<dbReference type="EMBL" id="CM042884">
    <property type="protein sequence ID" value="KAI4369386.1"/>
    <property type="molecule type" value="Genomic_DNA"/>
</dbReference>
<proteinExistence type="predicted"/>
<organism evidence="1 2">
    <name type="scientific">Melastoma candidum</name>
    <dbReference type="NCBI Taxonomy" id="119954"/>
    <lineage>
        <taxon>Eukaryota</taxon>
        <taxon>Viridiplantae</taxon>
        <taxon>Streptophyta</taxon>
        <taxon>Embryophyta</taxon>
        <taxon>Tracheophyta</taxon>
        <taxon>Spermatophyta</taxon>
        <taxon>Magnoliopsida</taxon>
        <taxon>eudicotyledons</taxon>
        <taxon>Gunneridae</taxon>
        <taxon>Pentapetalae</taxon>
        <taxon>rosids</taxon>
        <taxon>malvids</taxon>
        <taxon>Myrtales</taxon>
        <taxon>Melastomataceae</taxon>
        <taxon>Melastomatoideae</taxon>
        <taxon>Melastomateae</taxon>
        <taxon>Melastoma</taxon>
    </lineage>
</organism>
<name>A0ACB9QTU0_9MYRT</name>
<evidence type="ECO:0000313" key="2">
    <source>
        <dbReference type="Proteomes" id="UP001057402"/>
    </source>
</evidence>
<gene>
    <name evidence="1" type="ORF">MLD38_017828</name>
</gene>
<sequence length="428" mass="46941">MGLKGDDDDEVRPEESVNDSDAGGKVFPCSICLDAVTDDGDRSWAKLQCGHRFHLDCIGSAFNVKGAMQCPNCRKVEKGQWLYGSRCRPLSDFSMEDWTNDDDLHDMGYSEMSFGVHWCPFGQLTRLPSLYEDVEITSTAYNGIQHAFFAEHLAVSSSTHSCPYIAYFGSIHPSTSNSSGSAPDGTIFHNHWSGSSLPGEVPASYPFQAVDVQYHGWDQPSSFSNSSYRRGAIADQPPVPPPSHRSGRTISDVHRAGSLMHPFPVGNSSGGRSGSSVPSSFIPPYPGSNARARNRVQALQAYYQQQQQQQQQQPSSHMQPSRTPVVSATRRSNSSHRGVQMGLVSSSLEHNSGFYIIPTGSSGPNYQDPENPSPAQLHGWERDPSVPFQLTPAERDSAWPYNQLSGRSELGVWPSSFHATQGSERTPR</sequence>
<reference evidence="2" key="1">
    <citation type="journal article" date="2023" name="Front. Plant Sci.">
        <title>Chromosomal-level genome assembly of Melastoma candidum provides insights into trichome evolution.</title>
        <authorList>
            <person name="Zhong Y."/>
            <person name="Wu W."/>
            <person name="Sun C."/>
            <person name="Zou P."/>
            <person name="Liu Y."/>
            <person name="Dai S."/>
            <person name="Zhou R."/>
        </authorList>
    </citation>
    <scope>NUCLEOTIDE SEQUENCE [LARGE SCALE GENOMIC DNA]</scope>
</reference>
<dbReference type="Proteomes" id="UP001057402">
    <property type="component" value="Chromosome 5"/>
</dbReference>
<keyword evidence="2" id="KW-1185">Reference proteome</keyword>
<evidence type="ECO:0000313" key="1">
    <source>
        <dbReference type="EMBL" id="KAI4369386.1"/>
    </source>
</evidence>
<protein>
    <submittedName>
        <fullName evidence="1">Uncharacterized protein</fullName>
    </submittedName>
</protein>
<accession>A0ACB9QTU0</accession>